<keyword evidence="2" id="KW-0812">Transmembrane</keyword>
<evidence type="ECO:0000256" key="2">
    <source>
        <dbReference type="SAM" id="Phobius"/>
    </source>
</evidence>
<gene>
    <name evidence="3" type="ORF">BCL65_101436</name>
</gene>
<dbReference type="EMBL" id="PVTX01000001">
    <property type="protein sequence ID" value="PRZ10292.1"/>
    <property type="molecule type" value="Genomic_DNA"/>
</dbReference>
<evidence type="ECO:0000313" key="3">
    <source>
        <dbReference type="EMBL" id="PRZ10292.1"/>
    </source>
</evidence>
<keyword evidence="2" id="KW-0472">Membrane</keyword>
<feature type="region of interest" description="Disordered" evidence="1">
    <location>
        <begin position="1"/>
        <end position="70"/>
    </location>
</feature>
<evidence type="ECO:0000256" key="1">
    <source>
        <dbReference type="SAM" id="MobiDB-lite"/>
    </source>
</evidence>
<organism evidence="3 4">
    <name type="scientific">Isoptericola halotolerans</name>
    <dbReference type="NCBI Taxonomy" id="300560"/>
    <lineage>
        <taxon>Bacteria</taxon>
        <taxon>Bacillati</taxon>
        <taxon>Actinomycetota</taxon>
        <taxon>Actinomycetes</taxon>
        <taxon>Micrococcales</taxon>
        <taxon>Promicromonosporaceae</taxon>
        <taxon>Isoptericola</taxon>
    </lineage>
</organism>
<dbReference type="Proteomes" id="UP000239895">
    <property type="component" value="Unassembled WGS sequence"/>
</dbReference>
<sequence length="361" mass="36186">MRRITANDEALPPADGSSVAPGQTGFPFGPVPTGGDDGAAAGDAPADPGNPPPAAPWATPPASPAPPWASAVVPTAAPALDDVLDGTADVAGTFRDTDRKPRKTKGARDKSKRSSRRTSRTSRTSRETDSGAGDDAPLPAQLGGAPGGAAPDAPPSRPSRTSRSSRRPATRRGGEPPAGSAVVQDLTARARSAATALPRRKATGFFARRATLFVAGAAALLAGVGAGAAVDLVRGGAETSTDVATAAVVSPEVCAAAQVAWSRAASAQVRMDAESPRSLRTGFVGARDYLSKVDPPAAVITDWATVLTYVTAAADAAQEAEDGEVGEAVAGALQEHDTAAMTAASQRITDYLGADCAPDAP</sequence>
<feature type="compositionally biased region" description="Pro residues" evidence="1">
    <location>
        <begin position="48"/>
        <end position="67"/>
    </location>
</feature>
<feature type="compositionally biased region" description="Low complexity" evidence="1">
    <location>
        <begin position="21"/>
        <end position="47"/>
    </location>
</feature>
<feature type="compositionally biased region" description="Basic residues" evidence="1">
    <location>
        <begin position="100"/>
        <end position="120"/>
    </location>
</feature>
<proteinExistence type="predicted"/>
<feature type="transmembrane region" description="Helical" evidence="2">
    <location>
        <begin position="210"/>
        <end position="230"/>
    </location>
</feature>
<keyword evidence="2" id="KW-1133">Transmembrane helix</keyword>
<protein>
    <submittedName>
        <fullName evidence="3">Uncharacterized protein</fullName>
    </submittedName>
</protein>
<feature type="region of interest" description="Disordered" evidence="1">
    <location>
        <begin position="90"/>
        <end position="182"/>
    </location>
</feature>
<comment type="caution">
    <text evidence="3">The sequence shown here is derived from an EMBL/GenBank/DDBJ whole genome shotgun (WGS) entry which is preliminary data.</text>
</comment>
<keyword evidence="4" id="KW-1185">Reference proteome</keyword>
<name>A0ABX5EII5_9MICO</name>
<feature type="compositionally biased region" description="Low complexity" evidence="1">
    <location>
        <begin position="135"/>
        <end position="151"/>
    </location>
</feature>
<evidence type="ECO:0000313" key="4">
    <source>
        <dbReference type="Proteomes" id="UP000239895"/>
    </source>
</evidence>
<accession>A0ABX5EII5</accession>
<reference evidence="3 4" key="1">
    <citation type="submission" date="2018-03" db="EMBL/GenBank/DDBJ databases">
        <title>Comparative analysis of microorganisms from saline springs in Andes Mountain Range, Colombia.</title>
        <authorList>
            <person name="Rubin E."/>
        </authorList>
    </citation>
    <scope>NUCLEOTIDE SEQUENCE [LARGE SCALE GENOMIC DNA]</scope>
    <source>
        <strain evidence="3 4">CG 23</strain>
    </source>
</reference>